<gene>
    <name evidence="9" type="ORF">AFUS01_LOCUS37433</name>
</gene>
<dbReference type="GO" id="GO:0016491">
    <property type="term" value="F:oxidoreductase activity"/>
    <property type="evidence" value="ECO:0007669"/>
    <property type="project" value="UniProtKB-KW"/>
</dbReference>
<keyword evidence="2" id="KW-0444">Lipid biosynthesis</keyword>
<evidence type="ECO:0000256" key="6">
    <source>
        <dbReference type="ARBA" id="ARBA00023098"/>
    </source>
</evidence>
<protein>
    <recommendedName>
        <fullName evidence="11">Fatty acid synthase</fullName>
    </recommendedName>
</protein>
<reference evidence="9" key="1">
    <citation type="submission" date="2021-06" db="EMBL/GenBank/DDBJ databases">
        <authorList>
            <person name="Hodson N. C."/>
            <person name="Mongue J. A."/>
            <person name="Jaron S. K."/>
        </authorList>
    </citation>
    <scope>NUCLEOTIDE SEQUENCE</scope>
</reference>
<evidence type="ECO:0000256" key="1">
    <source>
        <dbReference type="ARBA" id="ARBA00022450"/>
    </source>
</evidence>
<keyword evidence="5" id="KW-0560">Oxidoreductase</keyword>
<keyword evidence="7" id="KW-0275">Fatty acid biosynthesis</keyword>
<dbReference type="PANTHER" id="PTHR43775:SF7">
    <property type="entry name" value="FATTY ACID SYNTHASE"/>
    <property type="match status" value="1"/>
</dbReference>
<sequence length="168" mass="18846">VNNVLSPVLFKMALDQIPPKAVVLELAPHSLLQAILKRSVSQGKILGLTNKNAGDHINFFLTNLGKLFLHGLEPRVSQLYPKVEFPVGNSVRMISPLISWDHSTTWKVAGYVEDIPIDCVSVYEVSLKNKPDVFYAGHQINSRVIFPATGFLFLVWKAFARRQRTTFS</sequence>
<dbReference type="AlphaFoldDB" id="A0A8J2PN78"/>
<dbReference type="EMBL" id="CAJVCH010543504">
    <property type="protein sequence ID" value="CAG7827443.1"/>
    <property type="molecule type" value="Genomic_DNA"/>
</dbReference>
<evidence type="ECO:0000313" key="10">
    <source>
        <dbReference type="Proteomes" id="UP000708208"/>
    </source>
</evidence>
<keyword evidence="8" id="KW-0511">Multifunctional enzyme</keyword>
<proteinExistence type="predicted"/>
<dbReference type="OrthoDB" id="329835at2759"/>
<dbReference type="GO" id="GO:0006633">
    <property type="term" value="P:fatty acid biosynthetic process"/>
    <property type="evidence" value="ECO:0007669"/>
    <property type="project" value="UniProtKB-KW"/>
</dbReference>
<keyword evidence="1" id="KW-0596">Phosphopantetheine</keyword>
<evidence type="ECO:0000313" key="9">
    <source>
        <dbReference type="EMBL" id="CAG7827443.1"/>
    </source>
</evidence>
<evidence type="ECO:0000256" key="7">
    <source>
        <dbReference type="ARBA" id="ARBA00023160"/>
    </source>
</evidence>
<evidence type="ECO:0000256" key="8">
    <source>
        <dbReference type="ARBA" id="ARBA00023268"/>
    </source>
</evidence>
<dbReference type="PANTHER" id="PTHR43775">
    <property type="entry name" value="FATTY ACID SYNTHASE"/>
    <property type="match status" value="1"/>
</dbReference>
<organism evidence="9 10">
    <name type="scientific">Allacma fusca</name>
    <dbReference type="NCBI Taxonomy" id="39272"/>
    <lineage>
        <taxon>Eukaryota</taxon>
        <taxon>Metazoa</taxon>
        <taxon>Ecdysozoa</taxon>
        <taxon>Arthropoda</taxon>
        <taxon>Hexapoda</taxon>
        <taxon>Collembola</taxon>
        <taxon>Symphypleona</taxon>
        <taxon>Sminthuridae</taxon>
        <taxon>Allacma</taxon>
    </lineage>
</organism>
<keyword evidence="3" id="KW-0276">Fatty acid metabolism</keyword>
<name>A0A8J2PN78_9HEXA</name>
<feature type="non-terminal residue" evidence="9">
    <location>
        <position position="168"/>
    </location>
</feature>
<dbReference type="GO" id="GO:0004312">
    <property type="term" value="F:fatty acid synthase activity"/>
    <property type="evidence" value="ECO:0007669"/>
    <property type="project" value="TreeGrafter"/>
</dbReference>
<accession>A0A8J2PN78</accession>
<evidence type="ECO:0000256" key="5">
    <source>
        <dbReference type="ARBA" id="ARBA00023002"/>
    </source>
</evidence>
<keyword evidence="10" id="KW-1185">Reference proteome</keyword>
<comment type="caution">
    <text evidence="9">The sequence shown here is derived from an EMBL/GenBank/DDBJ whole genome shotgun (WGS) entry which is preliminary data.</text>
</comment>
<dbReference type="InterPro" id="IPR050091">
    <property type="entry name" value="PKS_NRPS_Biosynth_Enz"/>
</dbReference>
<keyword evidence="6" id="KW-0443">Lipid metabolism</keyword>
<evidence type="ECO:0000256" key="3">
    <source>
        <dbReference type="ARBA" id="ARBA00022832"/>
    </source>
</evidence>
<keyword evidence="4" id="KW-0521">NADP</keyword>
<evidence type="ECO:0000256" key="2">
    <source>
        <dbReference type="ARBA" id="ARBA00022516"/>
    </source>
</evidence>
<evidence type="ECO:0000256" key="4">
    <source>
        <dbReference type="ARBA" id="ARBA00022857"/>
    </source>
</evidence>
<feature type="non-terminal residue" evidence="9">
    <location>
        <position position="1"/>
    </location>
</feature>
<evidence type="ECO:0008006" key="11">
    <source>
        <dbReference type="Google" id="ProtNLM"/>
    </source>
</evidence>
<dbReference type="Proteomes" id="UP000708208">
    <property type="component" value="Unassembled WGS sequence"/>
</dbReference>